<keyword evidence="2" id="KW-0812">Transmembrane</keyword>
<keyword evidence="2" id="KW-1133">Transmembrane helix</keyword>
<evidence type="ECO:0000256" key="2">
    <source>
        <dbReference type="SAM" id="Phobius"/>
    </source>
</evidence>
<organism evidence="3 4">
    <name type="scientific">Paraglomus brasilianum</name>
    <dbReference type="NCBI Taxonomy" id="144538"/>
    <lineage>
        <taxon>Eukaryota</taxon>
        <taxon>Fungi</taxon>
        <taxon>Fungi incertae sedis</taxon>
        <taxon>Mucoromycota</taxon>
        <taxon>Glomeromycotina</taxon>
        <taxon>Glomeromycetes</taxon>
        <taxon>Paraglomerales</taxon>
        <taxon>Paraglomeraceae</taxon>
        <taxon>Paraglomus</taxon>
    </lineage>
</organism>
<feature type="region of interest" description="Disordered" evidence="1">
    <location>
        <begin position="61"/>
        <end position="100"/>
    </location>
</feature>
<evidence type="ECO:0000256" key="1">
    <source>
        <dbReference type="SAM" id="MobiDB-lite"/>
    </source>
</evidence>
<accession>A0A9N8WF69</accession>
<keyword evidence="4" id="KW-1185">Reference proteome</keyword>
<evidence type="ECO:0000313" key="4">
    <source>
        <dbReference type="Proteomes" id="UP000789739"/>
    </source>
</evidence>
<evidence type="ECO:0000313" key="3">
    <source>
        <dbReference type="EMBL" id="CAG8480782.1"/>
    </source>
</evidence>
<reference evidence="3" key="1">
    <citation type="submission" date="2021-06" db="EMBL/GenBank/DDBJ databases">
        <authorList>
            <person name="Kallberg Y."/>
            <person name="Tangrot J."/>
            <person name="Rosling A."/>
        </authorList>
    </citation>
    <scope>NUCLEOTIDE SEQUENCE</scope>
    <source>
        <strain evidence="3">BR232B</strain>
    </source>
</reference>
<dbReference type="OrthoDB" id="10415405at2759"/>
<dbReference type="AlphaFoldDB" id="A0A9N8WF69"/>
<keyword evidence="2" id="KW-0472">Membrane</keyword>
<dbReference type="EMBL" id="CAJVPI010000104">
    <property type="protein sequence ID" value="CAG8480782.1"/>
    <property type="molecule type" value="Genomic_DNA"/>
</dbReference>
<dbReference type="Proteomes" id="UP000789739">
    <property type="component" value="Unassembled WGS sequence"/>
</dbReference>
<gene>
    <name evidence="3" type="ORF">PBRASI_LOCUS1567</name>
</gene>
<sequence length="173" mass="19164">MWSVKETDSVAIEAFKVIIAILLTIIAIVVGIKLAWRLFWYLFLEDNNFFRELAGLPKYTAERSSSPPPANASPFRSLPASPVHSRKNSRHFSTHSTSYNKIPFGNTGDFRAKRKGSTASSVDSADIDSYAHRRSASSGRLSSIYGGRGVKHARGLSYAAGDTLKFEDNYLEE</sequence>
<proteinExistence type="predicted"/>
<protein>
    <submittedName>
        <fullName evidence="3">9550_t:CDS:1</fullName>
    </submittedName>
</protein>
<feature type="compositionally biased region" description="Basic residues" evidence="1">
    <location>
        <begin position="84"/>
        <end position="93"/>
    </location>
</feature>
<feature type="transmembrane region" description="Helical" evidence="2">
    <location>
        <begin position="14"/>
        <end position="36"/>
    </location>
</feature>
<name>A0A9N8WF69_9GLOM</name>
<comment type="caution">
    <text evidence="3">The sequence shown here is derived from an EMBL/GenBank/DDBJ whole genome shotgun (WGS) entry which is preliminary data.</text>
</comment>